<evidence type="ECO:0000256" key="3">
    <source>
        <dbReference type="ARBA" id="ARBA00022771"/>
    </source>
</evidence>
<dbReference type="Proteomes" id="UP000291343">
    <property type="component" value="Unassembled WGS sequence"/>
</dbReference>
<reference evidence="8 9" key="1">
    <citation type="journal article" date="2017" name="Gigascience">
        <title>Genome sequence of the small brown planthopper, Laodelphax striatellus.</title>
        <authorList>
            <person name="Zhu J."/>
            <person name="Jiang F."/>
            <person name="Wang X."/>
            <person name="Yang P."/>
            <person name="Bao Y."/>
            <person name="Zhao W."/>
            <person name="Wang W."/>
            <person name="Lu H."/>
            <person name="Wang Q."/>
            <person name="Cui N."/>
            <person name="Li J."/>
            <person name="Chen X."/>
            <person name="Luo L."/>
            <person name="Yu J."/>
            <person name="Kang L."/>
            <person name="Cui F."/>
        </authorList>
    </citation>
    <scope>NUCLEOTIDE SEQUENCE [LARGE SCALE GENOMIC DNA]</scope>
    <source>
        <strain evidence="8">Lst14</strain>
    </source>
</reference>
<accession>A0A482X1E3</accession>
<evidence type="ECO:0000256" key="5">
    <source>
        <dbReference type="PROSITE-ProRule" id="PRU00042"/>
    </source>
</evidence>
<dbReference type="PANTHER" id="PTHR24379">
    <property type="entry name" value="KRAB AND ZINC FINGER DOMAIN-CONTAINING"/>
    <property type="match status" value="1"/>
</dbReference>
<dbReference type="STRING" id="195883.A0A482X1E3"/>
<organism evidence="8 9">
    <name type="scientific">Laodelphax striatellus</name>
    <name type="common">Small brown planthopper</name>
    <name type="synonym">Delphax striatella</name>
    <dbReference type="NCBI Taxonomy" id="195883"/>
    <lineage>
        <taxon>Eukaryota</taxon>
        <taxon>Metazoa</taxon>
        <taxon>Ecdysozoa</taxon>
        <taxon>Arthropoda</taxon>
        <taxon>Hexapoda</taxon>
        <taxon>Insecta</taxon>
        <taxon>Pterygota</taxon>
        <taxon>Neoptera</taxon>
        <taxon>Paraneoptera</taxon>
        <taxon>Hemiptera</taxon>
        <taxon>Auchenorrhyncha</taxon>
        <taxon>Fulgoroidea</taxon>
        <taxon>Delphacidae</taxon>
        <taxon>Criomorphinae</taxon>
        <taxon>Laodelphax</taxon>
    </lineage>
</organism>
<dbReference type="InterPro" id="IPR013087">
    <property type="entry name" value="Znf_C2H2_type"/>
</dbReference>
<dbReference type="PROSITE" id="PS50157">
    <property type="entry name" value="ZINC_FINGER_C2H2_2"/>
    <property type="match status" value="6"/>
</dbReference>
<feature type="domain" description="C2H2-type" evidence="7">
    <location>
        <begin position="142"/>
        <end position="169"/>
    </location>
</feature>
<keyword evidence="3 5" id="KW-0863">Zinc-finger</keyword>
<dbReference type="AlphaFoldDB" id="A0A482X1E3"/>
<dbReference type="InterPro" id="IPR036236">
    <property type="entry name" value="Znf_C2H2_sf"/>
</dbReference>
<feature type="domain" description="C2H2-type" evidence="7">
    <location>
        <begin position="258"/>
        <end position="286"/>
    </location>
</feature>
<dbReference type="SMR" id="A0A482X1E3"/>
<dbReference type="InParanoid" id="A0A482X1E3"/>
<dbReference type="Gene3D" id="3.30.160.60">
    <property type="entry name" value="Classic Zinc Finger"/>
    <property type="match status" value="5"/>
</dbReference>
<sequence>MIVFCFELACCFLCQESPLPMEMVEKEIYKLSISELNTGLPKDSRTWIPQRKEIYSHHCLDQPVDDDDVVTSQRRFACPACSKTYSRTDSVARHRRYECGNKAPQFQCPFCPQIFLEIYPANSKIQQIEEIYSIEDDPGKRFACPKCNRSYRGRNGLQQHMKFECGKEPQFSCTLCPKKFHRKSTLKSHLICVHTSRGKFPDMLLPTIKIFENDSNQSFAGDNLKKSYPCLKCNARSYSSKTGLSQHLRLECGMEPRFECSVCGHRFHRSTTLKTHFALKHMKNNWKLTTDLSPHPRIEKGKGKAAGVYSCHVCNKQYNSRQGLGLHRRNYCGQEPRFTCDICGQKFFQLGHMRTHRMCNLNDCNEYACPQCGNSYRRRGDMMRHLRYECGRAVPKYQCPHCPHTSKRMTNLRVHISAAHPHIASADDYKLARRK</sequence>
<feature type="chain" id="PRO_5019716122" description="C2H2-type domain-containing protein" evidence="6">
    <location>
        <begin position="17"/>
        <end position="435"/>
    </location>
</feature>
<keyword evidence="4" id="KW-0862">Zinc</keyword>
<evidence type="ECO:0000313" key="8">
    <source>
        <dbReference type="EMBL" id="RZF39472.1"/>
    </source>
</evidence>
<keyword evidence="2" id="KW-0677">Repeat</keyword>
<dbReference type="Pfam" id="PF00096">
    <property type="entry name" value="zf-C2H2"/>
    <property type="match status" value="4"/>
</dbReference>
<keyword evidence="9" id="KW-1185">Reference proteome</keyword>
<evidence type="ECO:0000313" key="9">
    <source>
        <dbReference type="Proteomes" id="UP000291343"/>
    </source>
</evidence>
<evidence type="ECO:0000256" key="6">
    <source>
        <dbReference type="SAM" id="SignalP"/>
    </source>
</evidence>
<feature type="signal peptide" evidence="6">
    <location>
        <begin position="1"/>
        <end position="16"/>
    </location>
</feature>
<dbReference type="PANTHER" id="PTHR24379:SF121">
    <property type="entry name" value="C2H2-TYPE DOMAIN-CONTAINING PROTEIN"/>
    <property type="match status" value="1"/>
</dbReference>
<name>A0A482X1E3_LAOST</name>
<evidence type="ECO:0000256" key="1">
    <source>
        <dbReference type="ARBA" id="ARBA00022723"/>
    </source>
</evidence>
<keyword evidence="6" id="KW-0732">Signal</keyword>
<feature type="domain" description="C2H2-type" evidence="7">
    <location>
        <begin position="76"/>
        <end position="103"/>
    </location>
</feature>
<dbReference type="EMBL" id="QKKF02019844">
    <property type="protein sequence ID" value="RZF39472.1"/>
    <property type="molecule type" value="Genomic_DNA"/>
</dbReference>
<dbReference type="SUPFAM" id="SSF57667">
    <property type="entry name" value="beta-beta-alpha zinc fingers"/>
    <property type="match status" value="5"/>
</dbReference>
<dbReference type="SMART" id="SM00355">
    <property type="entry name" value="ZnF_C2H2"/>
    <property type="match status" value="9"/>
</dbReference>
<comment type="caution">
    <text evidence="8">The sequence shown here is derived from an EMBL/GenBank/DDBJ whole genome shotgun (WGS) entry which is preliminary data.</text>
</comment>
<evidence type="ECO:0000256" key="2">
    <source>
        <dbReference type="ARBA" id="ARBA00022737"/>
    </source>
</evidence>
<gene>
    <name evidence="8" type="ORF">LSTR_LSTR000993</name>
</gene>
<protein>
    <recommendedName>
        <fullName evidence="7">C2H2-type domain-containing protein</fullName>
    </recommendedName>
</protein>
<dbReference type="GO" id="GO:0008270">
    <property type="term" value="F:zinc ion binding"/>
    <property type="evidence" value="ECO:0007669"/>
    <property type="project" value="UniProtKB-KW"/>
</dbReference>
<feature type="domain" description="C2H2-type" evidence="7">
    <location>
        <begin position="171"/>
        <end position="199"/>
    </location>
</feature>
<proteinExistence type="predicted"/>
<keyword evidence="1" id="KW-0479">Metal-binding</keyword>
<evidence type="ECO:0000259" key="7">
    <source>
        <dbReference type="PROSITE" id="PS50157"/>
    </source>
</evidence>
<feature type="domain" description="C2H2-type" evidence="7">
    <location>
        <begin position="309"/>
        <end position="336"/>
    </location>
</feature>
<feature type="domain" description="C2H2-type" evidence="7">
    <location>
        <begin position="367"/>
        <end position="394"/>
    </location>
</feature>
<dbReference type="OrthoDB" id="6622550at2759"/>
<evidence type="ECO:0000256" key="4">
    <source>
        <dbReference type="ARBA" id="ARBA00022833"/>
    </source>
</evidence>
<dbReference type="PROSITE" id="PS00028">
    <property type="entry name" value="ZINC_FINGER_C2H2_1"/>
    <property type="match status" value="2"/>
</dbReference>